<dbReference type="EMBL" id="CP028843">
    <property type="protein sequence ID" value="AWB25000.1"/>
    <property type="molecule type" value="Genomic_DNA"/>
</dbReference>
<evidence type="ECO:0000313" key="2">
    <source>
        <dbReference type="Proteomes" id="UP000244755"/>
    </source>
</evidence>
<organism evidence="1 2">
    <name type="scientific">Methylobacterium currus</name>
    <dbReference type="NCBI Taxonomy" id="2051553"/>
    <lineage>
        <taxon>Bacteria</taxon>
        <taxon>Pseudomonadati</taxon>
        <taxon>Pseudomonadota</taxon>
        <taxon>Alphaproteobacteria</taxon>
        <taxon>Hyphomicrobiales</taxon>
        <taxon>Methylobacteriaceae</taxon>
        <taxon>Methylobacterium</taxon>
    </lineage>
</organism>
<dbReference type="Proteomes" id="UP000244755">
    <property type="component" value="Chromosome 1"/>
</dbReference>
<dbReference type="AlphaFoldDB" id="A0A2R4WTY3"/>
<dbReference type="OrthoDB" id="8019390at2"/>
<reference evidence="1 2" key="1">
    <citation type="submission" date="2018-04" db="EMBL/GenBank/DDBJ databases">
        <title>Methylobacterium sp. PR1016A genome.</title>
        <authorList>
            <person name="Park W."/>
        </authorList>
    </citation>
    <scope>NUCLEOTIDE SEQUENCE [LARGE SCALE GENOMIC DNA]</scope>
    <source>
        <strain evidence="1 2">PR1016A</strain>
    </source>
</reference>
<sequence>MMGSLLMAGAAPAAPAGLSGYQGAWVLAGRDCAEVYSAAGRGLSFRKPVDLFAPAFIISGQRIRTPMASCRVRSIRTVDGRDHLDLDCANAVASNDVRVIMTPAKDGTLTRYYSEQDPTGIAYRRCSER</sequence>
<name>A0A2R4WTY3_9HYPH</name>
<dbReference type="KEGG" id="mee:DA075_20915"/>
<protein>
    <submittedName>
        <fullName evidence="1">Uncharacterized protein</fullName>
    </submittedName>
</protein>
<keyword evidence="2" id="KW-1185">Reference proteome</keyword>
<proteinExistence type="predicted"/>
<gene>
    <name evidence="1" type="ORF">DA075_20915</name>
</gene>
<evidence type="ECO:0000313" key="1">
    <source>
        <dbReference type="EMBL" id="AWB25000.1"/>
    </source>
</evidence>
<accession>A0A2R4WTY3</accession>